<evidence type="ECO:0000313" key="1">
    <source>
        <dbReference type="EMBL" id="KAH1107136.1"/>
    </source>
</evidence>
<gene>
    <name evidence="1" type="ORF">J1N35_010904</name>
</gene>
<protein>
    <submittedName>
        <fullName evidence="1">Uncharacterized protein</fullName>
    </submittedName>
</protein>
<dbReference type="Proteomes" id="UP000828251">
    <property type="component" value="Unassembled WGS sequence"/>
</dbReference>
<proteinExistence type="predicted"/>
<accession>A0A9D3W0Z0</accession>
<sequence length="95" mass="10779">MKEIRMKVPLGDTYQASLWVCIRIRTYYDEPFVVLTDFDDNLYLFSPVLGNPESHSNDNLIALLSMNVEIELSQLNHVMGFCLFKNCGGLLSSAC</sequence>
<comment type="caution">
    <text evidence="1">The sequence shown here is derived from an EMBL/GenBank/DDBJ whole genome shotgun (WGS) entry which is preliminary data.</text>
</comment>
<name>A0A9D3W0Z0_9ROSI</name>
<evidence type="ECO:0000313" key="2">
    <source>
        <dbReference type="Proteomes" id="UP000828251"/>
    </source>
</evidence>
<keyword evidence="2" id="KW-1185">Reference proteome</keyword>
<reference evidence="1 2" key="1">
    <citation type="journal article" date="2021" name="Plant Biotechnol. J.">
        <title>Multi-omics assisted identification of the key and species-specific regulatory components of drought-tolerant mechanisms in Gossypium stocksii.</title>
        <authorList>
            <person name="Yu D."/>
            <person name="Ke L."/>
            <person name="Zhang D."/>
            <person name="Wu Y."/>
            <person name="Sun Y."/>
            <person name="Mei J."/>
            <person name="Sun J."/>
            <person name="Sun Y."/>
        </authorList>
    </citation>
    <scope>NUCLEOTIDE SEQUENCE [LARGE SCALE GENOMIC DNA]</scope>
    <source>
        <strain evidence="2">cv. E1</strain>
        <tissue evidence="1">Leaf</tissue>
    </source>
</reference>
<dbReference type="EMBL" id="JAIQCV010000004">
    <property type="protein sequence ID" value="KAH1107136.1"/>
    <property type="molecule type" value="Genomic_DNA"/>
</dbReference>
<organism evidence="1 2">
    <name type="scientific">Gossypium stocksii</name>
    <dbReference type="NCBI Taxonomy" id="47602"/>
    <lineage>
        <taxon>Eukaryota</taxon>
        <taxon>Viridiplantae</taxon>
        <taxon>Streptophyta</taxon>
        <taxon>Embryophyta</taxon>
        <taxon>Tracheophyta</taxon>
        <taxon>Spermatophyta</taxon>
        <taxon>Magnoliopsida</taxon>
        <taxon>eudicotyledons</taxon>
        <taxon>Gunneridae</taxon>
        <taxon>Pentapetalae</taxon>
        <taxon>rosids</taxon>
        <taxon>malvids</taxon>
        <taxon>Malvales</taxon>
        <taxon>Malvaceae</taxon>
        <taxon>Malvoideae</taxon>
        <taxon>Gossypium</taxon>
    </lineage>
</organism>
<dbReference type="AlphaFoldDB" id="A0A9D3W0Z0"/>